<sequence>MVSVAVETECGNEEAQVSSSYENTEIERSKVGIMRAPVEREDPSAKSSKLLLFAAVFFFLLLLNGLEAAAICHVHMEVDDLMIRRFLRARELDIENGSLAYF</sequence>
<evidence type="ECO:0000313" key="2">
    <source>
        <dbReference type="Proteomes" id="UP001062846"/>
    </source>
</evidence>
<name>A0ACC0LH04_RHOML</name>
<accession>A0ACC0LH04</accession>
<evidence type="ECO:0000313" key="1">
    <source>
        <dbReference type="EMBL" id="KAI8527857.1"/>
    </source>
</evidence>
<dbReference type="Proteomes" id="UP001062846">
    <property type="component" value="Chromosome 12"/>
</dbReference>
<reference evidence="1" key="1">
    <citation type="submission" date="2022-02" db="EMBL/GenBank/DDBJ databases">
        <title>Plant Genome Project.</title>
        <authorList>
            <person name="Zhang R.-G."/>
        </authorList>
    </citation>
    <scope>NUCLEOTIDE SEQUENCE</scope>
    <source>
        <strain evidence="1">AT1</strain>
    </source>
</reference>
<comment type="caution">
    <text evidence="1">The sequence shown here is derived from an EMBL/GenBank/DDBJ whole genome shotgun (WGS) entry which is preliminary data.</text>
</comment>
<protein>
    <submittedName>
        <fullName evidence="1">Uncharacterized protein</fullName>
    </submittedName>
</protein>
<keyword evidence="2" id="KW-1185">Reference proteome</keyword>
<organism evidence="1 2">
    <name type="scientific">Rhododendron molle</name>
    <name type="common">Chinese azalea</name>
    <name type="synonym">Azalea mollis</name>
    <dbReference type="NCBI Taxonomy" id="49168"/>
    <lineage>
        <taxon>Eukaryota</taxon>
        <taxon>Viridiplantae</taxon>
        <taxon>Streptophyta</taxon>
        <taxon>Embryophyta</taxon>
        <taxon>Tracheophyta</taxon>
        <taxon>Spermatophyta</taxon>
        <taxon>Magnoliopsida</taxon>
        <taxon>eudicotyledons</taxon>
        <taxon>Gunneridae</taxon>
        <taxon>Pentapetalae</taxon>
        <taxon>asterids</taxon>
        <taxon>Ericales</taxon>
        <taxon>Ericaceae</taxon>
        <taxon>Ericoideae</taxon>
        <taxon>Rhodoreae</taxon>
        <taxon>Rhododendron</taxon>
    </lineage>
</organism>
<proteinExistence type="predicted"/>
<dbReference type="EMBL" id="CM046399">
    <property type="protein sequence ID" value="KAI8527857.1"/>
    <property type="molecule type" value="Genomic_DNA"/>
</dbReference>
<gene>
    <name evidence="1" type="ORF">RHMOL_Rhmol12G0106300</name>
</gene>